<evidence type="ECO:0000313" key="5">
    <source>
        <dbReference type="Proteomes" id="UP000325155"/>
    </source>
</evidence>
<evidence type="ECO:0000259" key="3">
    <source>
        <dbReference type="Pfam" id="PF25989"/>
    </source>
</evidence>
<dbReference type="GO" id="GO:1990281">
    <property type="term" value="C:efflux pump complex"/>
    <property type="evidence" value="ECO:0007669"/>
    <property type="project" value="TreeGrafter"/>
</dbReference>
<reference evidence="4 5" key="1">
    <citation type="submission" date="2019-08" db="EMBL/GenBank/DDBJ databases">
        <title>Highly reduced genomes of protist endosymbionts show evolutionary convergence.</title>
        <authorList>
            <person name="George E."/>
            <person name="Husnik F."/>
            <person name="Tashyreva D."/>
            <person name="Prokopchuk G."/>
            <person name="Horak A."/>
            <person name="Kwong W.K."/>
            <person name="Lukes J."/>
            <person name="Keeling P.J."/>
        </authorList>
    </citation>
    <scope>NUCLEOTIDE SEQUENCE [LARGE SCALE GENOMIC DNA]</scope>
    <source>
        <strain evidence="4">1605</strain>
    </source>
</reference>
<dbReference type="Gene3D" id="2.40.30.170">
    <property type="match status" value="1"/>
</dbReference>
<comment type="similarity">
    <text evidence="1">Belongs to the membrane fusion protein (MFP) (TC 8.A.1) family.</text>
</comment>
<dbReference type="Gene3D" id="1.10.287.470">
    <property type="entry name" value="Helix hairpin bin"/>
    <property type="match status" value="1"/>
</dbReference>
<dbReference type="Pfam" id="PF25989">
    <property type="entry name" value="YknX_C"/>
    <property type="match status" value="1"/>
</dbReference>
<dbReference type="RefSeq" id="WP_148981117.1">
    <property type="nucleotide sequence ID" value="NZ_CP043315.1"/>
</dbReference>
<keyword evidence="2" id="KW-0472">Membrane</keyword>
<proteinExistence type="inferred from homology"/>
<organism evidence="4 5">
    <name type="scientific">Candidatus Cytomitobacter indipagum</name>
    <dbReference type="NCBI Taxonomy" id="2601575"/>
    <lineage>
        <taxon>Bacteria</taxon>
        <taxon>Pseudomonadati</taxon>
        <taxon>Pseudomonadota</taxon>
        <taxon>Alphaproteobacteria</taxon>
        <taxon>Holosporales</taxon>
        <taxon>Holosporaceae</taxon>
        <taxon>Candidatus Cytomitobacter</taxon>
    </lineage>
</organism>
<dbReference type="EMBL" id="CP043315">
    <property type="protein sequence ID" value="QEK38270.1"/>
    <property type="molecule type" value="Genomic_DNA"/>
</dbReference>
<gene>
    <name evidence="4" type="ORF">FZC35_02765</name>
</gene>
<dbReference type="PANTHER" id="PTHR30469">
    <property type="entry name" value="MULTIDRUG RESISTANCE PROTEIN MDTA"/>
    <property type="match status" value="1"/>
</dbReference>
<dbReference type="InterPro" id="IPR006143">
    <property type="entry name" value="RND_pump_MFP"/>
</dbReference>
<dbReference type="Gene3D" id="2.40.50.100">
    <property type="match status" value="1"/>
</dbReference>
<keyword evidence="5" id="KW-1185">Reference proteome</keyword>
<dbReference type="NCBIfam" id="TIGR01730">
    <property type="entry name" value="RND_mfp"/>
    <property type="match status" value="1"/>
</dbReference>
<evidence type="ECO:0000313" key="4">
    <source>
        <dbReference type="EMBL" id="QEK38270.1"/>
    </source>
</evidence>
<dbReference type="Proteomes" id="UP000325155">
    <property type="component" value="Chromosome"/>
</dbReference>
<evidence type="ECO:0000256" key="2">
    <source>
        <dbReference type="SAM" id="Phobius"/>
    </source>
</evidence>
<accession>A0A5C0UEY6</accession>
<sequence>MSFDYKDFDYKKIAIAALLGFGVIFLFNKGRSSKKKDVPAIVLNAARVKSGSMSERKVFSGSLKAEKSINITAERSATIKSIRQDGESVKEGDLIMELFNDTEKSVVLSAEAVLLDERAKYERAVKLHGNKDTIISDADLSSKESSYKKAQADYQRAFSELSKMIFKAPFDGMLGLVKYNAGSVLPYNQEVAVFVSDGPLYAHFSVPEISKSDVKKGLEIDVYPDKQDAIPRTARIVAYEVQADATHSVAVKAKLEEVDEDLIPGQFVRISVPLGMKHNVVKAPEAAVRIQQGNAYVYKIENGKAGHSPVKIGIRDDGYVEIVDGLAEGDIVIIEVGDSISDGLKVQAQILGDKVE</sequence>
<dbReference type="AlphaFoldDB" id="A0A5C0UEY6"/>
<dbReference type="SUPFAM" id="SSF111369">
    <property type="entry name" value="HlyD-like secretion proteins"/>
    <property type="match status" value="1"/>
</dbReference>
<keyword evidence="2" id="KW-0812">Transmembrane</keyword>
<feature type="transmembrane region" description="Helical" evidence="2">
    <location>
        <begin position="12"/>
        <end position="28"/>
    </location>
</feature>
<protein>
    <submittedName>
        <fullName evidence="4">Efflux RND transporter periplasmic adaptor subunit</fullName>
    </submittedName>
</protein>
<keyword evidence="2" id="KW-1133">Transmembrane helix</keyword>
<dbReference type="Gene3D" id="2.40.420.20">
    <property type="match status" value="1"/>
</dbReference>
<feature type="domain" description="YknX-like C-terminal permuted SH3-like" evidence="3">
    <location>
        <begin position="281"/>
        <end position="347"/>
    </location>
</feature>
<dbReference type="GO" id="GO:0015562">
    <property type="term" value="F:efflux transmembrane transporter activity"/>
    <property type="evidence" value="ECO:0007669"/>
    <property type="project" value="TreeGrafter"/>
</dbReference>
<dbReference type="OrthoDB" id="9806939at2"/>
<evidence type="ECO:0000256" key="1">
    <source>
        <dbReference type="ARBA" id="ARBA00009477"/>
    </source>
</evidence>
<dbReference type="InterPro" id="IPR058637">
    <property type="entry name" value="YknX-like_C"/>
</dbReference>
<dbReference type="KEGG" id="cip:FZC35_02765"/>
<name>A0A5C0UEY6_9PROT</name>